<name>E1IE00_9CHLR</name>
<protein>
    <submittedName>
        <fullName evidence="2">CHAD domain-containing protein</fullName>
    </submittedName>
</protein>
<dbReference type="InterPro" id="IPR039013">
    <property type="entry name" value="YgiF"/>
</dbReference>
<reference evidence="2 3" key="1">
    <citation type="journal article" date="2011" name="J. Bacteriol.">
        <title>Draft genome sequence of the anoxygenic filamentous phototrophic bacterium Oscillochloris trichoides subsp. DG-6.</title>
        <authorList>
            <person name="Kuznetsov B.B."/>
            <person name="Ivanovsky R.N."/>
            <person name="Keppen O.I."/>
            <person name="Sukhacheva M.V."/>
            <person name="Bumazhkin B.K."/>
            <person name="Patutina E.O."/>
            <person name="Beletsky A.V."/>
            <person name="Mardanov A.V."/>
            <person name="Baslerov R.V."/>
            <person name="Panteleeva A.N."/>
            <person name="Kolganova T.V."/>
            <person name="Ravin N.V."/>
            <person name="Skryabin K.G."/>
        </authorList>
    </citation>
    <scope>NUCLEOTIDE SEQUENCE [LARGE SCALE GENOMIC DNA]</scope>
    <source>
        <strain evidence="2 3">DG-6</strain>
    </source>
</reference>
<dbReference type="SUPFAM" id="SSF55154">
    <property type="entry name" value="CYTH-like phosphatases"/>
    <property type="match status" value="1"/>
</dbReference>
<dbReference type="HOGENOM" id="CLU_1426723_0_0_0"/>
<dbReference type="PROSITE" id="PS51707">
    <property type="entry name" value="CYTH"/>
    <property type="match status" value="1"/>
</dbReference>
<dbReference type="Pfam" id="PF01928">
    <property type="entry name" value="CYTH"/>
    <property type="match status" value="1"/>
</dbReference>
<dbReference type="STRING" id="765420.OSCT_1551"/>
<sequence length="190" mass="21088">MDVIAALGQLGPYVLHPEPKPEHQQNRYFDTPDRRLAQARYGLRLREVAGRSLVTLKGPAEVSQGLHRRAEYEFDHNDPDPHSWPPGPARELALALTGNAPLLPTVTILTHRKIIFATYQDRTVAEICLDQGMIHAAGQNQPFSELEIELLPGGSESDLVAIADTLRTIIALHPESRSKLQRGLALMEEP</sequence>
<dbReference type="GO" id="GO:0050355">
    <property type="term" value="F:inorganic triphosphate phosphatase activity"/>
    <property type="evidence" value="ECO:0007669"/>
    <property type="project" value="InterPro"/>
</dbReference>
<evidence type="ECO:0000259" key="1">
    <source>
        <dbReference type="PROSITE" id="PS51707"/>
    </source>
</evidence>
<dbReference type="Gene3D" id="2.40.320.10">
    <property type="entry name" value="Hypothetical Protein Pfu-838710-001"/>
    <property type="match status" value="1"/>
</dbReference>
<dbReference type="PANTHER" id="PTHR39569">
    <property type="entry name" value="INORGANIC TRIPHOSPHATASE"/>
    <property type="match status" value="1"/>
</dbReference>
<comment type="caution">
    <text evidence="2">The sequence shown here is derived from an EMBL/GenBank/DDBJ whole genome shotgun (WGS) entry which is preliminary data.</text>
</comment>
<dbReference type="Proteomes" id="UP000054010">
    <property type="component" value="Unassembled WGS sequence"/>
</dbReference>
<accession>E1IE00</accession>
<feature type="domain" description="CYTH" evidence="1">
    <location>
        <begin position="1"/>
        <end position="190"/>
    </location>
</feature>
<keyword evidence="3" id="KW-1185">Reference proteome</keyword>
<organism evidence="2 3">
    <name type="scientific">Oscillochloris trichoides DG-6</name>
    <dbReference type="NCBI Taxonomy" id="765420"/>
    <lineage>
        <taxon>Bacteria</taxon>
        <taxon>Bacillati</taxon>
        <taxon>Chloroflexota</taxon>
        <taxon>Chloroflexia</taxon>
        <taxon>Chloroflexales</taxon>
        <taxon>Chloroflexineae</taxon>
        <taxon>Oscillochloridaceae</taxon>
        <taxon>Oscillochloris</taxon>
    </lineage>
</organism>
<evidence type="ECO:0000313" key="2">
    <source>
        <dbReference type="EMBL" id="EFO80611.1"/>
    </source>
</evidence>
<dbReference type="GO" id="GO:0046872">
    <property type="term" value="F:metal ion binding"/>
    <property type="evidence" value="ECO:0007669"/>
    <property type="project" value="TreeGrafter"/>
</dbReference>
<dbReference type="SMART" id="SM01118">
    <property type="entry name" value="CYTH"/>
    <property type="match status" value="1"/>
</dbReference>
<dbReference type="PANTHER" id="PTHR39569:SF1">
    <property type="entry name" value="INORGANIC TRIPHOSPHATASE"/>
    <property type="match status" value="1"/>
</dbReference>
<dbReference type="AlphaFoldDB" id="E1IE00"/>
<dbReference type="InterPro" id="IPR023577">
    <property type="entry name" value="CYTH_domain"/>
</dbReference>
<dbReference type="EMBL" id="ADVR01000048">
    <property type="protein sequence ID" value="EFO80611.1"/>
    <property type="molecule type" value="Genomic_DNA"/>
</dbReference>
<dbReference type="InterPro" id="IPR033469">
    <property type="entry name" value="CYTH-like_dom_sf"/>
</dbReference>
<evidence type="ECO:0000313" key="3">
    <source>
        <dbReference type="Proteomes" id="UP000054010"/>
    </source>
</evidence>
<proteinExistence type="predicted"/>
<gene>
    <name evidence="2" type="ORF">OSCT_1551</name>
</gene>
<dbReference type="eggNOG" id="COG3025">
    <property type="taxonomic scope" value="Bacteria"/>
</dbReference>